<evidence type="ECO:0000313" key="2">
    <source>
        <dbReference type="EMBL" id="TEB06881.1"/>
    </source>
</evidence>
<reference evidence="2 3" key="1">
    <citation type="journal article" date="2018" name="Environ. Microbiol.">
        <title>Novel energy conservation strategies and behaviour of Pelotomaculum schinkii driving syntrophic propionate catabolism.</title>
        <authorList>
            <person name="Hidalgo-Ahumada C.A.P."/>
            <person name="Nobu M.K."/>
            <person name="Narihiro T."/>
            <person name="Tamaki H."/>
            <person name="Liu W.T."/>
            <person name="Kamagata Y."/>
            <person name="Stams A.J.M."/>
            <person name="Imachi H."/>
            <person name="Sousa D.Z."/>
        </authorList>
    </citation>
    <scope>NUCLEOTIDE SEQUENCE [LARGE SCALE GENOMIC DNA]</scope>
    <source>
        <strain evidence="2 3">HH</strain>
    </source>
</reference>
<name>A0A4Y7RDP3_9FIRM</name>
<protein>
    <recommendedName>
        <fullName evidence="4">Sporulation protein YjcZ</fullName>
    </recommendedName>
</protein>
<dbReference type="Proteomes" id="UP000298324">
    <property type="component" value="Unassembled WGS sequence"/>
</dbReference>
<accession>A0A4Y7RDP3</accession>
<evidence type="ECO:0000256" key="1">
    <source>
        <dbReference type="SAM" id="Phobius"/>
    </source>
</evidence>
<keyword evidence="3" id="KW-1185">Reference proteome</keyword>
<sequence length="38" mass="4130">MDDFAAEGVGAGFGNWAFIIFLIFILIIFGVGFWGGFI</sequence>
<comment type="caution">
    <text evidence="2">The sequence shown here is derived from an EMBL/GenBank/DDBJ whole genome shotgun (WGS) entry which is preliminary data.</text>
</comment>
<dbReference type="EMBL" id="QFGA01000001">
    <property type="protein sequence ID" value="TEB06881.1"/>
    <property type="molecule type" value="Genomic_DNA"/>
</dbReference>
<gene>
    <name evidence="2" type="ORF">Psch_00414</name>
</gene>
<evidence type="ECO:0008006" key="4">
    <source>
        <dbReference type="Google" id="ProtNLM"/>
    </source>
</evidence>
<dbReference type="AlphaFoldDB" id="A0A4Y7RDP3"/>
<keyword evidence="1" id="KW-0472">Membrane</keyword>
<feature type="transmembrane region" description="Helical" evidence="1">
    <location>
        <begin position="16"/>
        <end position="37"/>
    </location>
</feature>
<keyword evidence="1" id="KW-1133">Transmembrane helix</keyword>
<keyword evidence="1" id="KW-0812">Transmembrane</keyword>
<proteinExistence type="predicted"/>
<organism evidence="2 3">
    <name type="scientific">Pelotomaculum schinkii</name>
    <dbReference type="NCBI Taxonomy" id="78350"/>
    <lineage>
        <taxon>Bacteria</taxon>
        <taxon>Bacillati</taxon>
        <taxon>Bacillota</taxon>
        <taxon>Clostridia</taxon>
        <taxon>Eubacteriales</taxon>
        <taxon>Desulfotomaculaceae</taxon>
        <taxon>Pelotomaculum</taxon>
    </lineage>
</organism>
<evidence type="ECO:0000313" key="3">
    <source>
        <dbReference type="Proteomes" id="UP000298324"/>
    </source>
</evidence>